<feature type="domain" description="DUF1858" evidence="1">
    <location>
        <begin position="4"/>
        <end position="56"/>
    </location>
</feature>
<evidence type="ECO:0000313" key="3">
    <source>
        <dbReference type="Proteomes" id="UP001218895"/>
    </source>
</evidence>
<evidence type="ECO:0000313" key="2">
    <source>
        <dbReference type="EMBL" id="WFN36511.1"/>
    </source>
</evidence>
<dbReference type="NCBIfam" id="TIGR03980">
    <property type="entry name" value="prismane_assoc"/>
    <property type="match status" value="1"/>
</dbReference>
<evidence type="ECO:0000259" key="1">
    <source>
        <dbReference type="Pfam" id="PF08984"/>
    </source>
</evidence>
<dbReference type="Gene3D" id="1.10.3910.10">
    <property type="entry name" value="SP0561-like"/>
    <property type="match status" value="1"/>
</dbReference>
<accession>A0AAF0FR90</accession>
<dbReference type="InterPro" id="IPR015077">
    <property type="entry name" value="DUF1858"/>
</dbReference>
<dbReference type="PANTHER" id="PTHR39341:SF1">
    <property type="entry name" value="DUF1858 DOMAIN-CONTAINING PROTEIN"/>
    <property type="match status" value="1"/>
</dbReference>
<dbReference type="Pfam" id="PF08984">
    <property type="entry name" value="DUF1858"/>
    <property type="match status" value="1"/>
</dbReference>
<dbReference type="PANTHER" id="PTHR39341">
    <property type="entry name" value="BSL7085 PROTEIN"/>
    <property type="match status" value="1"/>
</dbReference>
<dbReference type="SUPFAM" id="SSF140683">
    <property type="entry name" value="SP0561-like"/>
    <property type="match status" value="1"/>
</dbReference>
<organism evidence="2 3">
    <name type="scientific">Methanomicrobium antiquum</name>
    <dbReference type="NCBI Taxonomy" id="487686"/>
    <lineage>
        <taxon>Archaea</taxon>
        <taxon>Methanobacteriati</taxon>
        <taxon>Methanobacteriota</taxon>
        <taxon>Stenosarchaea group</taxon>
        <taxon>Methanomicrobia</taxon>
        <taxon>Methanomicrobiales</taxon>
        <taxon>Methanomicrobiaceae</taxon>
        <taxon>Methanomicrobium</taxon>
    </lineage>
</organism>
<dbReference type="InterPro" id="IPR023883">
    <property type="entry name" value="CHP03980_redox-disulphide"/>
</dbReference>
<sequence>MVLTADSPLTELLQENPKAAEILMRFGMGCVGCALASGESIRQAAAGHGIPLEELLDALGIEQ</sequence>
<keyword evidence="3" id="KW-1185">Reference proteome</keyword>
<gene>
    <name evidence="2" type="ORF">L1994_10260</name>
</gene>
<dbReference type="KEGG" id="manq:L1994_10260"/>
<dbReference type="Proteomes" id="UP001218895">
    <property type="component" value="Chromosome"/>
</dbReference>
<dbReference type="GeneID" id="79950784"/>
<reference evidence="2" key="1">
    <citation type="submission" date="2022-01" db="EMBL/GenBank/DDBJ databases">
        <title>Complete genome of Methanomicrobium antiquum DSM 21220.</title>
        <authorList>
            <person name="Chen S.-C."/>
            <person name="You Y.-T."/>
            <person name="Zhou Y.-Z."/>
            <person name="Lai M.-C."/>
        </authorList>
    </citation>
    <scope>NUCLEOTIDE SEQUENCE</scope>
    <source>
        <strain evidence="2">DSM 21220</strain>
    </source>
</reference>
<name>A0AAF0FR90_9EURY</name>
<proteinExistence type="predicted"/>
<dbReference type="InterPro" id="IPR038062">
    <property type="entry name" value="ScdA-like_N_sf"/>
</dbReference>
<dbReference type="AlphaFoldDB" id="A0AAF0FR90"/>
<protein>
    <submittedName>
        <fullName evidence="2">DUF1858 domain-containing protein</fullName>
    </submittedName>
</protein>
<dbReference type="EMBL" id="CP091092">
    <property type="protein sequence ID" value="WFN36511.1"/>
    <property type="molecule type" value="Genomic_DNA"/>
</dbReference>
<dbReference type="RefSeq" id="WP_278099348.1">
    <property type="nucleotide sequence ID" value="NZ_CP091092.1"/>
</dbReference>